<dbReference type="AlphaFoldDB" id="A0A2N3KUC3"/>
<organism evidence="2 3">
    <name type="scientific">Thalassospira marina</name>
    <dbReference type="NCBI Taxonomy" id="2048283"/>
    <lineage>
        <taxon>Bacteria</taxon>
        <taxon>Pseudomonadati</taxon>
        <taxon>Pseudomonadota</taxon>
        <taxon>Alphaproteobacteria</taxon>
        <taxon>Rhodospirillales</taxon>
        <taxon>Thalassospiraceae</taxon>
        <taxon>Thalassospira</taxon>
    </lineage>
</organism>
<accession>A0A2N3KUC3</accession>
<protein>
    <submittedName>
        <fullName evidence="2">Uncharacterized protein</fullName>
    </submittedName>
</protein>
<feature type="chain" id="PRO_5014917336" evidence="1">
    <location>
        <begin position="30"/>
        <end position="135"/>
    </location>
</feature>
<reference evidence="2 3" key="1">
    <citation type="submission" date="2017-09" db="EMBL/GenBank/DDBJ databases">
        <title>Biodiversity and function of Thalassospira species in the particle-attached aromatic-hydrocarbon-degrading consortia from the surface seawater of the South China Sea.</title>
        <authorList>
            <person name="Dong C."/>
            <person name="Liu R."/>
            <person name="Shao Z."/>
        </authorList>
    </citation>
    <scope>NUCLEOTIDE SEQUENCE [LARGE SCALE GENOMIC DNA]</scope>
    <source>
        <strain evidence="2 3">CSC1P2</strain>
    </source>
</reference>
<gene>
    <name evidence="2" type="ORF">COO20_11720</name>
</gene>
<proteinExistence type="predicted"/>
<keyword evidence="1" id="KW-0732">Signal</keyword>
<sequence length="135" mass="14876">MTRPEKNKTRRCLACAGFVLGFRYCPALAGLTVLVRTYLPTSRVKSAMEDGWASKRIAGMRKFTKQTSQIFGFSRFGSATVLKINYGMFFSPGVHGGLFLQGRPNANAFLTMTITVPVAGIWCHACPIIRRHNGA</sequence>
<evidence type="ECO:0000313" key="2">
    <source>
        <dbReference type="EMBL" id="PKR54189.1"/>
    </source>
</evidence>
<dbReference type="Proteomes" id="UP000233597">
    <property type="component" value="Unassembled WGS sequence"/>
</dbReference>
<feature type="signal peptide" evidence="1">
    <location>
        <begin position="1"/>
        <end position="29"/>
    </location>
</feature>
<evidence type="ECO:0000256" key="1">
    <source>
        <dbReference type="SAM" id="SignalP"/>
    </source>
</evidence>
<evidence type="ECO:0000313" key="3">
    <source>
        <dbReference type="Proteomes" id="UP000233597"/>
    </source>
</evidence>
<comment type="caution">
    <text evidence="2">The sequence shown here is derived from an EMBL/GenBank/DDBJ whole genome shotgun (WGS) entry which is preliminary data.</text>
</comment>
<name>A0A2N3KUC3_9PROT</name>
<dbReference type="EMBL" id="NWTK01000006">
    <property type="protein sequence ID" value="PKR54189.1"/>
    <property type="molecule type" value="Genomic_DNA"/>
</dbReference>